<protein>
    <submittedName>
        <fullName evidence="2">Uncharacterized protein</fullName>
    </submittedName>
</protein>
<name>A0A2I1D8R8_ASPC2</name>
<reference evidence="2" key="1">
    <citation type="submission" date="2016-12" db="EMBL/GenBank/DDBJ databases">
        <title>The genomes of Aspergillus section Nigri reveals drivers in fungal speciation.</title>
        <authorList>
            <consortium name="DOE Joint Genome Institute"/>
            <person name="Vesth T.C."/>
            <person name="Nybo J."/>
            <person name="Theobald S."/>
            <person name="Brandl J."/>
            <person name="Frisvad J.C."/>
            <person name="Nielsen K.F."/>
            <person name="Lyhne E.K."/>
            <person name="Kogle M.E."/>
            <person name="Kuo A."/>
            <person name="Riley R."/>
            <person name="Clum A."/>
            <person name="Nolan M."/>
            <person name="Lipzen A."/>
            <person name="Salamov A."/>
            <person name="Henrissat B."/>
            <person name="Wiebenga A."/>
            <person name="De vries R.P."/>
            <person name="Grigoriev I.V."/>
            <person name="Mortensen U.H."/>
            <person name="Andersen M.R."/>
            <person name="Baker S.E."/>
        </authorList>
    </citation>
    <scope>NUCLEOTIDE SEQUENCE</scope>
    <source>
        <strain evidence="2">IBT 28561</strain>
    </source>
</reference>
<feature type="region of interest" description="Disordered" evidence="1">
    <location>
        <begin position="397"/>
        <end position="422"/>
    </location>
</feature>
<evidence type="ECO:0000313" key="3">
    <source>
        <dbReference type="Proteomes" id="UP000234254"/>
    </source>
</evidence>
<gene>
    <name evidence="2" type="ORF">P168DRAFT_288207</name>
</gene>
<dbReference type="VEuPathDB" id="FungiDB:P168DRAFT_288207"/>
<dbReference type="Proteomes" id="UP000234254">
    <property type="component" value="Unassembled WGS sequence"/>
</dbReference>
<organism evidence="2 3">
    <name type="scientific">Aspergillus campestris (strain IBT 28561)</name>
    <dbReference type="NCBI Taxonomy" id="1392248"/>
    <lineage>
        <taxon>Eukaryota</taxon>
        <taxon>Fungi</taxon>
        <taxon>Dikarya</taxon>
        <taxon>Ascomycota</taxon>
        <taxon>Pezizomycotina</taxon>
        <taxon>Eurotiomycetes</taxon>
        <taxon>Eurotiomycetidae</taxon>
        <taxon>Eurotiales</taxon>
        <taxon>Aspergillaceae</taxon>
        <taxon>Aspergillus</taxon>
        <taxon>Aspergillus subgen. Circumdati</taxon>
    </lineage>
</organism>
<dbReference type="AlphaFoldDB" id="A0A2I1D8R8"/>
<comment type="caution">
    <text evidence="2">The sequence shown here is derived from an EMBL/GenBank/DDBJ whole genome shotgun (WGS) entry which is preliminary data.</text>
</comment>
<proteinExistence type="predicted"/>
<evidence type="ECO:0000256" key="1">
    <source>
        <dbReference type="SAM" id="MobiDB-lite"/>
    </source>
</evidence>
<sequence length="422" mass="48101">MDEQANNPATGWGQMGPAENSGMLALSVLPDYVDLGRTYWDSLDKIHLTPRAVLEFKIRAETLRQLKELAGEELPEIEVPTVEGRTATDVKVFARRGGPDLSSFRGLTLRREANENKGAQNIGPPITRVTAYDANFEVFMEDHGCAVAEIEDPRPKNIDELTAMVNKRRDSVAQSTTQDYMTFIAKAREEHEIERFDDVLLAIYRHKNNMMREPDMETRCHEQLEDLERLNEGLIRASPDMYDGAKESTLNSEILHKLRPVLQTEKDGGPILPNFFFDCTEAEGRQSVGKLQALHSGVYGARAFHRLQCFLQGEEAAPIYDENAYTIAVVMVGYHLCFYCIAPCPPTNPNRQTDYKMWLFREVNMERGYKPFLTALTAFKNCREWAHQQRNRLISEANEAGRRKRKHSEDGSQGSQDKVRRV</sequence>
<keyword evidence="3" id="KW-1185">Reference proteome</keyword>
<dbReference type="GeneID" id="36544260"/>
<dbReference type="OrthoDB" id="4503105at2759"/>
<accession>A0A2I1D8R8</accession>
<evidence type="ECO:0000313" key="2">
    <source>
        <dbReference type="EMBL" id="PKY06257.1"/>
    </source>
</evidence>
<dbReference type="EMBL" id="MSFM01000003">
    <property type="protein sequence ID" value="PKY06257.1"/>
    <property type="molecule type" value="Genomic_DNA"/>
</dbReference>
<dbReference type="RefSeq" id="XP_024694851.1">
    <property type="nucleotide sequence ID" value="XM_024836736.1"/>
</dbReference>